<dbReference type="InterPro" id="IPR003959">
    <property type="entry name" value="ATPase_AAA_core"/>
</dbReference>
<evidence type="ECO:0000256" key="10">
    <source>
        <dbReference type="SAM" id="MobiDB-lite"/>
    </source>
</evidence>
<dbReference type="GO" id="GO:0003677">
    <property type="term" value="F:DNA binding"/>
    <property type="evidence" value="ECO:0007669"/>
    <property type="project" value="UniProtKB-KW"/>
</dbReference>
<reference evidence="12" key="2">
    <citation type="submission" date="2025-09" db="UniProtKB">
        <authorList>
            <consortium name="Ensembl"/>
        </authorList>
    </citation>
    <scope>IDENTIFICATION</scope>
</reference>
<name>A0A8C5TU76_9PASS</name>
<evidence type="ECO:0000256" key="1">
    <source>
        <dbReference type="ARBA" id="ARBA00004123"/>
    </source>
</evidence>
<feature type="compositionally biased region" description="Low complexity" evidence="10">
    <location>
        <begin position="184"/>
        <end position="201"/>
    </location>
</feature>
<feature type="region of interest" description="Disordered" evidence="10">
    <location>
        <begin position="1020"/>
        <end position="1039"/>
    </location>
</feature>
<dbReference type="GO" id="GO:0016887">
    <property type="term" value="F:ATP hydrolysis activity"/>
    <property type="evidence" value="ECO:0007669"/>
    <property type="project" value="InterPro"/>
</dbReference>
<feature type="region of interest" description="Disordered" evidence="10">
    <location>
        <begin position="399"/>
        <end position="422"/>
    </location>
</feature>
<dbReference type="GO" id="GO:0005737">
    <property type="term" value="C:cytoplasm"/>
    <property type="evidence" value="ECO:0007669"/>
    <property type="project" value="UniProtKB-ARBA"/>
</dbReference>
<dbReference type="PANTHER" id="PTHR46765:SF1">
    <property type="entry name" value="P-LOOP CONTAINING NUCLEOSIDE TRIPHOSPHATE HYDROLASES SUPERFAMILY PROTEIN"/>
    <property type="match status" value="1"/>
</dbReference>
<evidence type="ECO:0000313" key="13">
    <source>
        <dbReference type="Proteomes" id="UP000694560"/>
    </source>
</evidence>
<evidence type="ECO:0000256" key="4">
    <source>
        <dbReference type="ARBA" id="ARBA00022840"/>
    </source>
</evidence>
<feature type="domain" description="AAA+ ATPase" evidence="11">
    <location>
        <begin position="517"/>
        <end position="663"/>
    </location>
</feature>
<dbReference type="FunFam" id="1.10.8.60:FF:000074">
    <property type="entry name" value="Chromosome transmission fidelity protein 18"/>
    <property type="match status" value="1"/>
</dbReference>
<evidence type="ECO:0000256" key="6">
    <source>
        <dbReference type="ARBA" id="ARBA00023242"/>
    </source>
</evidence>
<keyword evidence="3" id="KW-0547">Nucleotide-binding</keyword>
<dbReference type="Ensembl" id="ENSMCST00000012215.1">
    <property type="protein sequence ID" value="ENSMCSP00000011905.1"/>
    <property type="gene ID" value="ENSMCSG00000008333.1"/>
</dbReference>
<dbReference type="CDD" id="cd18140">
    <property type="entry name" value="HLD_clamp_RFC"/>
    <property type="match status" value="1"/>
</dbReference>
<dbReference type="AlphaFoldDB" id="A0A8C5TU76"/>
<keyword evidence="7" id="KW-0131">Cell cycle</keyword>
<dbReference type="SUPFAM" id="SSF52540">
    <property type="entry name" value="P-loop containing nucleoside triphosphate hydrolases"/>
    <property type="match status" value="1"/>
</dbReference>
<dbReference type="Gene3D" id="3.40.50.300">
    <property type="entry name" value="P-loop containing nucleotide triphosphate hydrolases"/>
    <property type="match status" value="1"/>
</dbReference>
<dbReference type="CDD" id="cd00009">
    <property type="entry name" value="AAA"/>
    <property type="match status" value="1"/>
</dbReference>
<dbReference type="InterPro" id="IPR027417">
    <property type="entry name" value="P-loop_NTPase"/>
</dbReference>
<evidence type="ECO:0000256" key="5">
    <source>
        <dbReference type="ARBA" id="ARBA00023125"/>
    </source>
</evidence>
<accession>A0A8C5TU76</accession>
<comment type="similarity">
    <text evidence="8">Belongs to the activator 1 small subunits family. CTF18 subfamily.</text>
</comment>
<sequence>MQVLSGSGATAALQPPPCPWLAAGLRHCPVSRDAPASRVDGPSPSRCHSRRPRSRAVLPLPIPTAGIGLAPLPTAAAPRSRQLRRRARDRGGGDRERGAGTRTAEGSRDRVEVTRDRAEGTQDTAERSRYRAEGTQDRAEVIRHTAERTRHGPAPPGPAALQRLPVALTSRPISAAPAPRPTARRVQSAPARSASRASAANQRALLGAAAGGRRREERWRGARGARPMRGALRPGEDEFYERFADELEVLAELGGGRCCGTGTARHRPPHADRRRRREGVCGRDRALRGRTRGRALSLLKELVFPSSNPMEVSGMSPLQTTPPLEKKRVLRRPPILEDYINVTSSEGTRVFLVLRDDLSRTGVEVRRALEVGPLHLLGVPFSYLKEQVDAERRRQVLEASHCLESEPSAESPDASMDMDPAAQEESTSHCLWVDKFMPRRYMELLSDDYTNRCLLKWLKLWDTVVFGKDKSGKKPKPGPTAHPPFSHHKEHPNKWKTKVQLTEELLEAELDQHKRPKYKVALLCGPPGLGKTTLAHVIARHAGYNAVEMNASVPVPKVFPCRTLRECSGPALKPHTQMKSVLGSHERPNCLIIDEIDGAPAASINVLLGIIQRKDAEGEAGTGRRRRREGGILLRPIICICNDQYVPALRPLRQQSFLLSFPRTAPSRLAQRLSEIALRQGMRAGTGALLALCEKTDSDIRSCINTLQFLHSRGQKELSVEMVQTMRVGLKDQNKGLFSIWQEIFQLPRGPKPRVGTDPLLPAQLLAGDEDLPHLGTSGSFSSSSQRFQHILQLSVSSGEQDKLAQGLFENFLQARVRDSSLGSVCLALEWLCFSDLLGRAVLHGQSFQLLRYLPFLPVAFHLLFAANTAPRLAYPSSQPEAQARLTHAQNLLLAMVSGIAPSARSRVGQRELVLDVLCLLLDIITPKLRPVNTQLYSQREKQQLAQLVSTMLTYNLTYLQERLPEGQYAFKLDPNVETVCRFPELPARRQLSYQAKQLIARELELERMRRAEAVLQARNGGQVGSPEGRELEPAETPNHRQRLEHIVRRAAVQDKVRAPISAPIPTPIPTKSLELQLGKAVGKSDVWFRFNEGFSNAVRRNLYIRDLL</sequence>
<dbReference type="SMART" id="SM00382">
    <property type="entry name" value="AAA"/>
    <property type="match status" value="1"/>
</dbReference>
<dbReference type="InterPro" id="IPR047854">
    <property type="entry name" value="RFC_lid"/>
</dbReference>
<dbReference type="InterPro" id="IPR053016">
    <property type="entry name" value="CTF18-RFC_complex"/>
</dbReference>
<evidence type="ECO:0000259" key="11">
    <source>
        <dbReference type="SMART" id="SM00382"/>
    </source>
</evidence>
<feature type="region of interest" description="Disordered" evidence="10">
    <location>
        <begin position="171"/>
        <end position="201"/>
    </location>
</feature>
<feature type="compositionally biased region" description="Low complexity" evidence="10">
    <location>
        <begin position="405"/>
        <end position="415"/>
    </location>
</feature>
<dbReference type="Pfam" id="PF00004">
    <property type="entry name" value="AAA"/>
    <property type="match status" value="1"/>
</dbReference>
<keyword evidence="2" id="KW-0235">DNA replication</keyword>
<dbReference type="GO" id="GO:0005524">
    <property type="term" value="F:ATP binding"/>
    <property type="evidence" value="ECO:0007669"/>
    <property type="project" value="UniProtKB-KW"/>
</dbReference>
<protein>
    <recommendedName>
        <fullName evidence="9">Chromosome transmission fidelity protein 18 homolog</fullName>
    </recommendedName>
</protein>
<dbReference type="Gene3D" id="1.10.8.60">
    <property type="match status" value="1"/>
</dbReference>
<keyword evidence="4" id="KW-0067">ATP-binding</keyword>
<dbReference type="Proteomes" id="UP000694560">
    <property type="component" value="Unplaced"/>
</dbReference>
<feature type="region of interest" description="Disordered" evidence="10">
    <location>
        <begin position="470"/>
        <end position="492"/>
    </location>
</feature>
<comment type="subcellular location">
    <subcellularLocation>
        <location evidence="1">Nucleus</location>
    </subcellularLocation>
</comment>
<dbReference type="InterPro" id="IPR003593">
    <property type="entry name" value="AAA+_ATPase"/>
</dbReference>
<proteinExistence type="inferred from homology"/>
<feature type="region of interest" description="Disordered" evidence="10">
    <location>
        <begin position="33"/>
        <end position="139"/>
    </location>
</feature>
<evidence type="ECO:0000256" key="7">
    <source>
        <dbReference type="ARBA" id="ARBA00023306"/>
    </source>
</evidence>
<feature type="compositionally biased region" description="Basic and acidic residues" evidence="10">
    <location>
        <begin position="89"/>
        <end position="139"/>
    </location>
</feature>
<dbReference type="GO" id="GO:0006260">
    <property type="term" value="P:DNA replication"/>
    <property type="evidence" value="ECO:0007669"/>
    <property type="project" value="UniProtKB-KW"/>
</dbReference>
<evidence type="ECO:0000256" key="3">
    <source>
        <dbReference type="ARBA" id="ARBA00022741"/>
    </source>
</evidence>
<dbReference type="OrthoDB" id="2195431at2759"/>
<reference evidence="12" key="1">
    <citation type="submission" date="2025-08" db="UniProtKB">
        <authorList>
            <consortium name="Ensembl"/>
        </authorList>
    </citation>
    <scope>IDENTIFICATION</scope>
</reference>
<keyword evidence="6" id="KW-0539">Nucleus</keyword>
<keyword evidence="13" id="KW-1185">Reference proteome</keyword>
<feature type="compositionally biased region" description="Basic and acidic residues" evidence="10">
    <location>
        <begin position="1028"/>
        <end position="1039"/>
    </location>
</feature>
<evidence type="ECO:0000256" key="9">
    <source>
        <dbReference type="ARBA" id="ARBA00069525"/>
    </source>
</evidence>
<dbReference type="PANTHER" id="PTHR46765">
    <property type="entry name" value="P-LOOP CONTAINING NUCLEOSIDE TRIPHOSPHATE HYDROLASES SUPERFAMILY PROTEIN"/>
    <property type="match status" value="1"/>
</dbReference>
<dbReference type="FunFam" id="3.40.50.300:FF:001083">
    <property type="entry name" value="Chromosome transmission fidelity factor 18"/>
    <property type="match status" value="1"/>
</dbReference>
<evidence type="ECO:0000256" key="8">
    <source>
        <dbReference type="ARBA" id="ARBA00043975"/>
    </source>
</evidence>
<dbReference type="GO" id="GO:0005634">
    <property type="term" value="C:nucleus"/>
    <property type="evidence" value="ECO:0007669"/>
    <property type="project" value="UniProtKB-SubCell"/>
</dbReference>
<evidence type="ECO:0000313" key="12">
    <source>
        <dbReference type="Ensembl" id="ENSMCSP00000011905.1"/>
    </source>
</evidence>
<organism evidence="12 13">
    <name type="scientific">Malurus cyaneus samueli</name>
    <dbReference type="NCBI Taxonomy" id="2593467"/>
    <lineage>
        <taxon>Eukaryota</taxon>
        <taxon>Metazoa</taxon>
        <taxon>Chordata</taxon>
        <taxon>Craniata</taxon>
        <taxon>Vertebrata</taxon>
        <taxon>Euteleostomi</taxon>
        <taxon>Archelosauria</taxon>
        <taxon>Archosauria</taxon>
        <taxon>Dinosauria</taxon>
        <taxon>Saurischia</taxon>
        <taxon>Theropoda</taxon>
        <taxon>Coelurosauria</taxon>
        <taxon>Aves</taxon>
        <taxon>Neognathae</taxon>
        <taxon>Neoaves</taxon>
        <taxon>Telluraves</taxon>
        <taxon>Australaves</taxon>
        <taxon>Passeriformes</taxon>
        <taxon>Meliphagoidea</taxon>
        <taxon>Maluridae</taxon>
        <taxon>Malurus</taxon>
    </lineage>
</organism>
<evidence type="ECO:0000256" key="2">
    <source>
        <dbReference type="ARBA" id="ARBA00022705"/>
    </source>
</evidence>
<keyword evidence="5" id="KW-0238">DNA-binding</keyword>